<evidence type="ECO:0000256" key="8">
    <source>
        <dbReference type="ARBA" id="ARBA00022825"/>
    </source>
</evidence>
<organism evidence="14 15">
    <name type="scientific">Rhodofomes roseus</name>
    <dbReference type="NCBI Taxonomy" id="34475"/>
    <lineage>
        <taxon>Eukaryota</taxon>
        <taxon>Fungi</taxon>
        <taxon>Dikarya</taxon>
        <taxon>Basidiomycota</taxon>
        <taxon>Agaricomycotina</taxon>
        <taxon>Agaricomycetes</taxon>
        <taxon>Polyporales</taxon>
        <taxon>Rhodofomes</taxon>
    </lineage>
</organism>
<evidence type="ECO:0000256" key="5">
    <source>
        <dbReference type="ARBA" id="ARBA00022670"/>
    </source>
</evidence>
<evidence type="ECO:0000256" key="7">
    <source>
        <dbReference type="ARBA" id="ARBA00022801"/>
    </source>
</evidence>
<keyword evidence="5 11" id="KW-0645">Protease</keyword>
<evidence type="ECO:0000256" key="9">
    <source>
        <dbReference type="ARBA" id="ARBA00022837"/>
    </source>
</evidence>
<keyword evidence="10" id="KW-0865">Zymogen</keyword>
<dbReference type="CDD" id="cd04056">
    <property type="entry name" value="Peptidases_S53"/>
    <property type="match status" value="1"/>
</dbReference>
<dbReference type="InterPro" id="IPR015366">
    <property type="entry name" value="S53_propep"/>
</dbReference>
<dbReference type="Pfam" id="PF09286">
    <property type="entry name" value="Pro-kuma_activ"/>
    <property type="match status" value="1"/>
</dbReference>
<keyword evidence="6 11" id="KW-0479">Metal-binding</keyword>
<comment type="subcellular location">
    <subcellularLocation>
        <location evidence="3">Secreted</location>
        <location evidence="3">Extracellular space</location>
    </subcellularLocation>
</comment>
<feature type="chain" id="PRO_5047285606" description="tripeptidyl-peptidase II" evidence="12">
    <location>
        <begin position="23"/>
        <end position="575"/>
    </location>
</feature>
<keyword evidence="8 11" id="KW-0720">Serine protease</keyword>
<evidence type="ECO:0000256" key="3">
    <source>
        <dbReference type="ARBA" id="ARBA00004239"/>
    </source>
</evidence>
<comment type="caution">
    <text evidence="14">The sequence shown here is derived from an EMBL/GenBank/DDBJ whole genome shotgun (WGS) entry which is preliminary data.</text>
</comment>
<name>A0ABQ8KAT3_9APHY</name>
<evidence type="ECO:0000313" key="14">
    <source>
        <dbReference type="EMBL" id="KAH9834492.1"/>
    </source>
</evidence>
<dbReference type="EC" id="3.4.14.10" evidence="4"/>
<feature type="active site" description="Charge relay system" evidence="11">
    <location>
        <position position="481"/>
    </location>
</feature>
<dbReference type="InterPro" id="IPR000209">
    <property type="entry name" value="Peptidase_S8/S53_dom"/>
</dbReference>
<protein>
    <recommendedName>
        <fullName evidence="4">tripeptidyl-peptidase II</fullName>
        <ecNumber evidence="4">3.4.14.10</ecNumber>
    </recommendedName>
</protein>
<dbReference type="SMART" id="SM00944">
    <property type="entry name" value="Pro-kuma_activ"/>
    <property type="match status" value="1"/>
</dbReference>
<dbReference type="Pfam" id="PF00082">
    <property type="entry name" value="Peptidase_S8"/>
    <property type="match status" value="1"/>
</dbReference>
<evidence type="ECO:0000256" key="10">
    <source>
        <dbReference type="ARBA" id="ARBA00023145"/>
    </source>
</evidence>
<proteinExistence type="predicted"/>
<feature type="active site" description="Charge relay system" evidence="11">
    <location>
        <position position="284"/>
    </location>
</feature>
<keyword evidence="15" id="KW-1185">Reference proteome</keyword>
<accession>A0ABQ8KAT3</accession>
<keyword evidence="12" id="KW-0732">Signal</keyword>
<dbReference type="Proteomes" id="UP000814176">
    <property type="component" value="Unassembled WGS sequence"/>
</dbReference>
<dbReference type="InterPro" id="IPR030400">
    <property type="entry name" value="Sedolisin_dom"/>
</dbReference>
<feature type="binding site" evidence="11">
    <location>
        <position position="523"/>
    </location>
    <ligand>
        <name>Ca(2+)</name>
        <dbReference type="ChEBI" id="CHEBI:29108"/>
    </ligand>
</feature>
<evidence type="ECO:0000259" key="13">
    <source>
        <dbReference type="PROSITE" id="PS51695"/>
    </source>
</evidence>
<dbReference type="SUPFAM" id="SSF52743">
    <property type="entry name" value="Subtilisin-like"/>
    <property type="match status" value="1"/>
</dbReference>
<sequence length="575" mass="60636">MRIMLTFRTSLCLASLCMLALGKPLSRSLQLQESRSAVPVGFTHAGTADSDASTVLNLRLGLVSSNVDALVEKLYDVSTPSSPNYGQHLSRPEAAAYLSPTADSAAAVNAWLNDNDLTARTLNNAGDWLEISVPVSQANELFGADFSVFTHQETGAQSIRTLAYSIPTELAGHLQLVHPTTTFTPPSAKLPLSKQRYTGSLNKRQSACSSYIDPDCLQEIYGIPATPVSNSNPLVVTGYDNQWPSPSDMSNFLTNFRPDIDSSTTWATWGLDNGTWDPSQPGDEADLDVEYTVGVATNADVYFLSVGSDTDDGVFGFLDTATAVLDSWSDTYVMTTSYGSNEDSISTDVFSKLCDEYAALGSAGITVLFASGDGGVSGVQSGSCTDFVPTFPAGCPYLTSVGGTTSYSPETAASLSGGGFSNVFSTPSFQSADVSAYVSSLGGTYSGLYNPNGRGFPDVAAQAENVVIAWQGGLWTVGGTSCASPIFASVVTLLNDELLSAGKSRLGWLNPWLYANPGALNDITSGDNPGCSTNGFSAATGWDPVRSTLQRRKTVADSDPRRCRSLALAHLTLLL</sequence>
<feature type="binding site" evidence="11">
    <location>
        <position position="543"/>
    </location>
    <ligand>
        <name>Ca(2+)</name>
        <dbReference type="ChEBI" id="CHEBI:29108"/>
    </ligand>
</feature>
<dbReference type="GeneID" id="72005010"/>
<evidence type="ECO:0000313" key="15">
    <source>
        <dbReference type="Proteomes" id="UP000814176"/>
    </source>
</evidence>
<evidence type="ECO:0000256" key="12">
    <source>
        <dbReference type="SAM" id="SignalP"/>
    </source>
</evidence>
<evidence type="ECO:0000256" key="1">
    <source>
        <dbReference type="ARBA" id="ARBA00001910"/>
    </source>
</evidence>
<comment type="function">
    <text evidence="2">Secreted tripeptidyl-peptidase which degrades proteins at acidic pHs and is involved in virulence.</text>
</comment>
<comment type="catalytic activity">
    <reaction evidence="1">
        <text>Release of an N-terminal tripeptide from a polypeptide.</text>
        <dbReference type="EC" id="3.4.14.10"/>
    </reaction>
</comment>
<dbReference type="CDD" id="cd11377">
    <property type="entry name" value="Pro-peptidase_S53"/>
    <property type="match status" value="1"/>
</dbReference>
<dbReference type="RefSeq" id="XP_047777023.1">
    <property type="nucleotide sequence ID" value="XM_047924278.1"/>
</dbReference>
<dbReference type="PROSITE" id="PS51695">
    <property type="entry name" value="SEDOLISIN"/>
    <property type="match status" value="1"/>
</dbReference>
<dbReference type="SUPFAM" id="SSF54897">
    <property type="entry name" value="Protease propeptides/inhibitors"/>
    <property type="match status" value="1"/>
</dbReference>
<feature type="active site" description="Charge relay system" evidence="11">
    <location>
        <position position="288"/>
    </location>
</feature>
<keyword evidence="7 11" id="KW-0378">Hydrolase</keyword>
<keyword evidence="9 11" id="KW-0106">Calcium</keyword>
<reference evidence="14 15" key="1">
    <citation type="journal article" date="2021" name="Environ. Microbiol.">
        <title>Gene family expansions and transcriptome signatures uncover fungal adaptations to wood decay.</title>
        <authorList>
            <person name="Hage H."/>
            <person name="Miyauchi S."/>
            <person name="Viragh M."/>
            <person name="Drula E."/>
            <person name="Min B."/>
            <person name="Chaduli D."/>
            <person name="Navarro D."/>
            <person name="Favel A."/>
            <person name="Norest M."/>
            <person name="Lesage-Meessen L."/>
            <person name="Balint B."/>
            <person name="Merenyi Z."/>
            <person name="de Eugenio L."/>
            <person name="Morin E."/>
            <person name="Martinez A.T."/>
            <person name="Baldrian P."/>
            <person name="Stursova M."/>
            <person name="Martinez M.J."/>
            <person name="Novotny C."/>
            <person name="Magnuson J.K."/>
            <person name="Spatafora J.W."/>
            <person name="Maurice S."/>
            <person name="Pangilinan J."/>
            <person name="Andreopoulos W."/>
            <person name="LaButti K."/>
            <person name="Hundley H."/>
            <person name="Na H."/>
            <person name="Kuo A."/>
            <person name="Barry K."/>
            <person name="Lipzen A."/>
            <person name="Henrissat B."/>
            <person name="Riley R."/>
            <person name="Ahrendt S."/>
            <person name="Nagy L.G."/>
            <person name="Grigoriev I.V."/>
            <person name="Martin F."/>
            <person name="Rosso M.N."/>
        </authorList>
    </citation>
    <scope>NUCLEOTIDE SEQUENCE [LARGE SCALE GENOMIC DNA]</scope>
    <source>
        <strain evidence="14 15">CIRM-BRFM 1785</strain>
    </source>
</reference>
<dbReference type="InterPro" id="IPR036852">
    <property type="entry name" value="Peptidase_S8/S53_dom_sf"/>
</dbReference>
<dbReference type="PANTHER" id="PTHR14218:SF15">
    <property type="entry name" value="TRIPEPTIDYL-PEPTIDASE 1"/>
    <property type="match status" value="1"/>
</dbReference>
<dbReference type="PANTHER" id="PTHR14218">
    <property type="entry name" value="PROTEASE S8 TRIPEPTIDYL PEPTIDASE I CLN2"/>
    <property type="match status" value="1"/>
</dbReference>
<dbReference type="Gene3D" id="3.40.50.200">
    <property type="entry name" value="Peptidase S8/S53 domain"/>
    <property type="match status" value="1"/>
</dbReference>
<evidence type="ECO:0000256" key="2">
    <source>
        <dbReference type="ARBA" id="ARBA00002451"/>
    </source>
</evidence>
<dbReference type="InterPro" id="IPR050819">
    <property type="entry name" value="Tripeptidyl-peptidase_I"/>
</dbReference>
<feature type="domain" description="Peptidase S53" evidence="13">
    <location>
        <begin position="211"/>
        <end position="563"/>
    </location>
</feature>
<feature type="signal peptide" evidence="12">
    <location>
        <begin position="1"/>
        <end position="22"/>
    </location>
</feature>
<dbReference type="EMBL" id="JADCUA010000015">
    <property type="protein sequence ID" value="KAH9834492.1"/>
    <property type="molecule type" value="Genomic_DNA"/>
</dbReference>
<comment type="cofactor">
    <cofactor evidence="11">
        <name>Ca(2+)</name>
        <dbReference type="ChEBI" id="CHEBI:29108"/>
    </cofactor>
    <text evidence="11">Binds 1 Ca(2+) ion per subunit.</text>
</comment>
<gene>
    <name evidence="14" type="ORF">C8Q71DRAFT_769176</name>
</gene>
<feature type="binding site" evidence="11">
    <location>
        <position position="541"/>
    </location>
    <ligand>
        <name>Ca(2+)</name>
        <dbReference type="ChEBI" id="CHEBI:29108"/>
    </ligand>
</feature>
<evidence type="ECO:0000256" key="6">
    <source>
        <dbReference type="ARBA" id="ARBA00022723"/>
    </source>
</evidence>
<evidence type="ECO:0000256" key="4">
    <source>
        <dbReference type="ARBA" id="ARBA00012462"/>
    </source>
</evidence>
<feature type="binding site" evidence="11">
    <location>
        <position position="522"/>
    </location>
    <ligand>
        <name>Ca(2+)</name>
        <dbReference type="ChEBI" id="CHEBI:29108"/>
    </ligand>
</feature>
<evidence type="ECO:0000256" key="11">
    <source>
        <dbReference type="PROSITE-ProRule" id="PRU01032"/>
    </source>
</evidence>